<organism evidence="1 2">
    <name type="scientific">Vermiconidia calcicola</name>
    <dbReference type="NCBI Taxonomy" id="1690605"/>
    <lineage>
        <taxon>Eukaryota</taxon>
        <taxon>Fungi</taxon>
        <taxon>Dikarya</taxon>
        <taxon>Ascomycota</taxon>
        <taxon>Pezizomycotina</taxon>
        <taxon>Dothideomycetes</taxon>
        <taxon>Dothideomycetidae</taxon>
        <taxon>Mycosphaerellales</taxon>
        <taxon>Extremaceae</taxon>
        <taxon>Vermiconidia</taxon>
    </lineage>
</organism>
<sequence>MHRRDKDVKQAFEDSVLGISLPQTSSYVRNGAYLAANPRYRLPSEFNPPTPPVMRDVTPPVPSYAQSATPSTRYTDSPFSHVPTPSSASSYSPAVVATSKASPFAGQSSPTRSSPPGANQPSDKLGPNRSGLPSVRESSTSSSNSTVRPFTSTTAVPRKGIPRKSATAPPTSKDFEIDRPSSRAIQTKENLRQPTASSRTKSPLQVPPELAHLNVDPPPRLNKALPPRRPSRDGTPTLTGLNAPSPVVQSDLPRLYTTYHKRTPSQETNNPTSPVVSRFGFSPKGSSKHPSPRIDSAVSPPPAARIFAREPTPEAASSGRPKLARRDSPAVGPAPSPSKSPHFGFFSRKPRSDSPQPFEKPKRQPTKGPVAGTGHERYGRFGIRGRSGSTTSSTDFRSPGTDSSTSSLPRRPSQRRKSSITSKDGSDLDDFLRERLTPVVLRGSGSTVSNTASSSDVPASNAPTSNTSSFEGHRKPHLLPSSMSNYAGMRSLRRPKNDPHAPSDSGEDDTPAHHSALAARRSLTRLSQSDGMSHARVPSPIDTSRPAKGPSFDSYDSKGLPWPRTDESVPSEKPSEGREGLFLRPQQIDNGAKPSRKWNFFQRAQASPRIKGKDKATAPHGAPPSANTTVTQSPYRGAAHYAMLDPVEPVGLEEITRIMQENDASAEESMSDSNAHPKMVPYERRHRGLLPPPPNQEHSKDSDFKVRPNLPTITVRQGSSAPPPDPDTLFGPSLHRQTQQARNNVCTPEMLHGTLNTPETQFEDSPPRQPRLSPVGRIPQVVSKRDRDRKLSDSSFSRPFARAQPRPTVKPPGSLYNQIRELASPIESGSQPVSSTSTRSDNISNEQKSSVNTNASSVSTNRTSMDIHGNNEFFSFPPRKNSDLSYSSSSGYNSWTATVIPQPPQEEDVWTEYNDLLDHVMPERTPLSATSSLGAPFQYSSMLDETNGQTRLAARNSREAPSSRLPALPHSRAEPSVLSVPQQITRFMQPSMSPLTTPNQLAEFLDHYGNRST</sequence>
<protein>
    <submittedName>
        <fullName evidence="1">Uncharacterized protein</fullName>
    </submittedName>
</protein>
<comment type="caution">
    <text evidence="1">The sequence shown here is derived from an EMBL/GenBank/DDBJ whole genome shotgun (WGS) entry which is preliminary data.</text>
</comment>
<evidence type="ECO:0000313" key="1">
    <source>
        <dbReference type="EMBL" id="KAK3676802.1"/>
    </source>
</evidence>
<dbReference type="Proteomes" id="UP001281147">
    <property type="component" value="Unassembled WGS sequence"/>
</dbReference>
<reference evidence="1" key="1">
    <citation type="submission" date="2023-07" db="EMBL/GenBank/DDBJ databases">
        <title>Black Yeasts Isolated from many extreme environments.</title>
        <authorList>
            <person name="Coleine C."/>
            <person name="Stajich J.E."/>
            <person name="Selbmann L."/>
        </authorList>
    </citation>
    <scope>NUCLEOTIDE SEQUENCE</scope>
    <source>
        <strain evidence="1">CCFEE 5714</strain>
    </source>
</reference>
<dbReference type="EMBL" id="JAUTXU010000716">
    <property type="protein sequence ID" value="KAK3676802.1"/>
    <property type="molecule type" value="Genomic_DNA"/>
</dbReference>
<evidence type="ECO:0000313" key="2">
    <source>
        <dbReference type="Proteomes" id="UP001281147"/>
    </source>
</evidence>
<keyword evidence="2" id="KW-1185">Reference proteome</keyword>
<feature type="non-terminal residue" evidence="1">
    <location>
        <position position="1013"/>
    </location>
</feature>
<proteinExistence type="predicted"/>
<name>A0ACC3M9X5_9PEZI</name>
<accession>A0ACC3M9X5</accession>
<gene>
    <name evidence="1" type="ORF">LTR37_021537</name>
</gene>